<evidence type="ECO:0000256" key="1">
    <source>
        <dbReference type="SAM" id="MobiDB-lite"/>
    </source>
</evidence>
<dbReference type="AlphaFoldDB" id="A0A1X7T074"/>
<dbReference type="STRING" id="400682.A0A1X7T074"/>
<protein>
    <submittedName>
        <fullName evidence="2">Uncharacterized protein</fullName>
    </submittedName>
</protein>
<accession>A0A1X7T074</accession>
<name>A0A1X7T074_AMPQE</name>
<organism evidence="2">
    <name type="scientific">Amphimedon queenslandica</name>
    <name type="common">Sponge</name>
    <dbReference type="NCBI Taxonomy" id="400682"/>
    <lineage>
        <taxon>Eukaryota</taxon>
        <taxon>Metazoa</taxon>
        <taxon>Porifera</taxon>
        <taxon>Demospongiae</taxon>
        <taxon>Heteroscleromorpha</taxon>
        <taxon>Haplosclerida</taxon>
        <taxon>Niphatidae</taxon>
        <taxon>Amphimedon</taxon>
    </lineage>
</organism>
<evidence type="ECO:0000313" key="2">
    <source>
        <dbReference type="EnsemblMetazoa" id="Aqu2.1.07812_001"/>
    </source>
</evidence>
<feature type="compositionally biased region" description="Acidic residues" evidence="1">
    <location>
        <begin position="35"/>
        <end position="44"/>
    </location>
</feature>
<proteinExistence type="predicted"/>
<feature type="region of interest" description="Disordered" evidence="1">
    <location>
        <begin position="31"/>
        <end position="55"/>
    </location>
</feature>
<dbReference type="InParanoid" id="A0A1X7T074"/>
<dbReference type="EnsemblMetazoa" id="Aqu2.1.07812_001">
    <property type="protein sequence ID" value="Aqu2.1.07812_001"/>
    <property type="gene ID" value="Aqu2.1.07812"/>
</dbReference>
<sequence length="98" mass="11002">MHTCNIMVFLYGNSISIWQILHKAAFKVVSQTQTNDDEAEDDEKQEAKPPPPVPDPVIVSSSNLIGFIGHIPFIFYRLYETTPPGVVMGLAGRQWEVE</sequence>
<reference evidence="2" key="1">
    <citation type="submission" date="2017-05" db="UniProtKB">
        <authorList>
            <consortium name="EnsemblMetazoa"/>
        </authorList>
    </citation>
    <scope>IDENTIFICATION</scope>
</reference>